<dbReference type="InterPro" id="IPR011009">
    <property type="entry name" value="Kinase-like_dom_sf"/>
</dbReference>
<gene>
    <name evidence="1" type="ORF">A1O3_06160</name>
</gene>
<protein>
    <submittedName>
        <fullName evidence="1">Uncharacterized protein</fullName>
    </submittedName>
</protein>
<dbReference type="RefSeq" id="XP_007734470.1">
    <property type="nucleotide sequence ID" value="XM_007736280.1"/>
</dbReference>
<dbReference type="SUPFAM" id="SSF56112">
    <property type="entry name" value="Protein kinase-like (PK-like)"/>
    <property type="match status" value="1"/>
</dbReference>
<reference evidence="1 2" key="1">
    <citation type="submission" date="2013-03" db="EMBL/GenBank/DDBJ databases">
        <title>The Genome Sequence of Capronia epimyces CBS 606.96.</title>
        <authorList>
            <consortium name="The Broad Institute Genomics Platform"/>
            <person name="Cuomo C."/>
            <person name="de Hoog S."/>
            <person name="Gorbushina A."/>
            <person name="Walker B."/>
            <person name="Young S.K."/>
            <person name="Zeng Q."/>
            <person name="Gargeya S."/>
            <person name="Fitzgerald M."/>
            <person name="Haas B."/>
            <person name="Abouelleil A."/>
            <person name="Allen A.W."/>
            <person name="Alvarado L."/>
            <person name="Arachchi H.M."/>
            <person name="Berlin A.M."/>
            <person name="Chapman S.B."/>
            <person name="Gainer-Dewar J."/>
            <person name="Goldberg J."/>
            <person name="Griggs A."/>
            <person name="Gujja S."/>
            <person name="Hansen M."/>
            <person name="Howarth C."/>
            <person name="Imamovic A."/>
            <person name="Ireland A."/>
            <person name="Larimer J."/>
            <person name="McCowan C."/>
            <person name="Murphy C."/>
            <person name="Pearson M."/>
            <person name="Poon T.W."/>
            <person name="Priest M."/>
            <person name="Roberts A."/>
            <person name="Saif S."/>
            <person name="Shea T."/>
            <person name="Sisk P."/>
            <person name="Sykes S."/>
            <person name="Wortman J."/>
            <person name="Nusbaum C."/>
            <person name="Birren B."/>
        </authorList>
    </citation>
    <scope>NUCLEOTIDE SEQUENCE [LARGE SCALE GENOMIC DNA]</scope>
    <source>
        <strain evidence="1 2">CBS 606.96</strain>
    </source>
</reference>
<accession>W9XPB0</accession>
<dbReference type="PANTHER" id="PTHR21310">
    <property type="entry name" value="AMINOGLYCOSIDE PHOSPHOTRANSFERASE-RELATED-RELATED"/>
    <property type="match status" value="1"/>
</dbReference>
<dbReference type="AlphaFoldDB" id="W9XPB0"/>
<dbReference type="HOGENOM" id="CLU_025005_3_0_1"/>
<organism evidence="1 2">
    <name type="scientific">Capronia epimyces CBS 606.96</name>
    <dbReference type="NCBI Taxonomy" id="1182542"/>
    <lineage>
        <taxon>Eukaryota</taxon>
        <taxon>Fungi</taxon>
        <taxon>Dikarya</taxon>
        <taxon>Ascomycota</taxon>
        <taxon>Pezizomycotina</taxon>
        <taxon>Eurotiomycetes</taxon>
        <taxon>Chaetothyriomycetidae</taxon>
        <taxon>Chaetothyriales</taxon>
        <taxon>Herpotrichiellaceae</taxon>
        <taxon>Capronia</taxon>
    </lineage>
</organism>
<dbReference type="OrthoDB" id="3645574at2759"/>
<dbReference type="Proteomes" id="UP000019478">
    <property type="component" value="Unassembled WGS sequence"/>
</dbReference>
<keyword evidence="2" id="KW-1185">Reference proteome</keyword>
<dbReference type="GeneID" id="19170270"/>
<sequence>MKVQQMPNWSDTRDEDDNMLPILDRPRLQHEFLEYLQSRTEHIKTIVTQHFTHVSQLPWFFRAFEYLKRGLAWIIRKPFYRPFIPRRRPLSLKSGYLLMDFIDAQQGTVLSNMPPPQTVEQKQNLYRSLSRIMLDLARPLPRIDSFTINNNGEISLSHRPLTLRLAVSENQDIPTEILPQSCYVTADSYFHDLLKCQDLILQHQPNAVRSKLDAEGQMAVLTIMRSLTATFTQHHLRYGPFIFRLTDLHPGNIFVDRQYRVTAIVDLEWGCSLPIETQHPPFWLSGYQLDQLEGERIGDFDNMCDDFLQMFEDEDNSTERDSCLEPGFCTAVMKSALERKTHWYWSSLNEPRGMYNLFMEHIQPLFAPSHSEGEQACWFQEILAPYWSLAASAFVQDKVRQREYYLKKLEAKHLSLNSG</sequence>
<proteinExistence type="predicted"/>
<comment type="caution">
    <text evidence="1">The sequence shown here is derived from an EMBL/GenBank/DDBJ whole genome shotgun (WGS) entry which is preliminary data.</text>
</comment>
<name>W9XPB0_9EURO</name>
<dbReference type="PANTHER" id="PTHR21310:SF37">
    <property type="entry name" value="AMINOGLYCOSIDE PHOSPHOTRANSFERASE DOMAIN-CONTAINING PROTEIN"/>
    <property type="match status" value="1"/>
</dbReference>
<evidence type="ECO:0000313" key="2">
    <source>
        <dbReference type="Proteomes" id="UP000019478"/>
    </source>
</evidence>
<evidence type="ECO:0000313" key="1">
    <source>
        <dbReference type="EMBL" id="EXJ82347.1"/>
    </source>
</evidence>
<dbReference type="EMBL" id="AMGY01000005">
    <property type="protein sequence ID" value="EXJ82347.1"/>
    <property type="molecule type" value="Genomic_DNA"/>
</dbReference>
<dbReference type="InterPro" id="IPR051678">
    <property type="entry name" value="AGP_Transferase"/>
</dbReference>
<dbReference type="STRING" id="1182542.W9XPB0"/>